<evidence type="ECO:0000313" key="3">
    <source>
        <dbReference type="Proteomes" id="UP000011513"/>
    </source>
</evidence>
<evidence type="ECO:0000313" key="2">
    <source>
        <dbReference type="EMBL" id="ELZ35002.1"/>
    </source>
</evidence>
<reference evidence="2 3" key="1">
    <citation type="journal article" date="2014" name="PLoS Genet.">
        <title>Phylogenetically driven sequencing of extremely halophilic archaea reveals strategies for static and dynamic osmo-response.</title>
        <authorList>
            <person name="Becker E.A."/>
            <person name="Seitzer P.M."/>
            <person name="Tritt A."/>
            <person name="Larsen D."/>
            <person name="Krusor M."/>
            <person name="Yao A.I."/>
            <person name="Wu D."/>
            <person name="Madern D."/>
            <person name="Eisen J.A."/>
            <person name="Darling A.E."/>
            <person name="Facciotti M.T."/>
        </authorList>
    </citation>
    <scope>NUCLEOTIDE SEQUENCE [LARGE SCALE GENOMIC DNA]</scope>
    <source>
        <strain evidence="2 3">JCM 14848</strain>
    </source>
</reference>
<dbReference type="GO" id="GO:0032259">
    <property type="term" value="P:methylation"/>
    <property type="evidence" value="ECO:0007669"/>
    <property type="project" value="UniProtKB-KW"/>
</dbReference>
<keyword evidence="3" id="KW-1185">Reference proteome</keyword>
<gene>
    <name evidence="2" type="ORF">C474_01537</name>
</gene>
<dbReference type="Gene3D" id="3.40.50.150">
    <property type="entry name" value="Vaccinia Virus protein VP39"/>
    <property type="match status" value="1"/>
</dbReference>
<dbReference type="InterPro" id="IPR029063">
    <property type="entry name" value="SAM-dependent_MTases_sf"/>
</dbReference>
<dbReference type="EMBL" id="AOIV01000003">
    <property type="protein sequence ID" value="ELZ35002.1"/>
    <property type="molecule type" value="Genomic_DNA"/>
</dbReference>
<dbReference type="AlphaFoldDB" id="M0DJZ6"/>
<dbReference type="PANTHER" id="PTHR45128:SF2">
    <property type="entry name" value="METHYLTRANSFERASE DOMAIN-CONTAINING PROTEIN"/>
    <property type="match status" value="1"/>
</dbReference>
<name>M0DJZ6_HALPD</name>
<sequence>MEGARENVAAAGLKDRVEVHHRDAGDQSVEGEYDLVTAFECVHDMSDPVGVLRAMRRLAGEDGTVLVVDERVGDAFTETGNDVEPLMYGWSVLHCLPVGRVESPSAATGTVVRSDTLRGYAEEAGFSEFEVLPVEDFFFRFYRLTP</sequence>
<keyword evidence="2" id="KW-0808">Transferase</keyword>
<dbReference type="SUPFAM" id="SSF53335">
    <property type="entry name" value="S-adenosyl-L-methionine-dependent methyltransferases"/>
    <property type="match status" value="1"/>
</dbReference>
<dbReference type="GO" id="GO:0008168">
    <property type="term" value="F:methyltransferase activity"/>
    <property type="evidence" value="ECO:0007669"/>
    <property type="project" value="UniProtKB-KW"/>
</dbReference>
<dbReference type="Proteomes" id="UP000011513">
    <property type="component" value="Unassembled WGS sequence"/>
</dbReference>
<comment type="caution">
    <text evidence="2">The sequence shown here is derived from an EMBL/GenBank/DDBJ whole genome shotgun (WGS) entry which is preliminary data.</text>
</comment>
<organism evidence="2 3">
    <name type="scientific">Halogeometricum pallidum JCM 14848</name>
    <dbReference type="NCBI Taxonomy" id="1227487"/>
    <lineage>
        <taxon>Archaea</taxon>
        <taxon>Methanobacteriati</taxon>
        <taxon>Methanobacteriota</taxon>
        <taxon>Stenosarchaea group</taxon>
        <taxon>Halobacteria</taxon>
        <taxon>Halobacteriales</taxon>
        <taxon>Haloferacaceae</taxon>
        <taxon>Halogeometricum</taxon>
    </lineage>
</organism>
<feature type="domain" description="Methyltransferase" evidence="1">
    <location>
        <begin position="2"/>
        <end position="77"/>
    </location>
</feature>
<dbReference type="InterPro" id="IPR053173">
    <property type="entry name" value="SAM-binding_MTase"/>
</dbReference>
<accession>M0DJZ6</accession>
<dbReference type="InParanoid" id="M0DJZ6"/>
<proteinExistence type="predicted"/>
<dbReference type="PANTHER" id="PTHR45128">
    <property type="entry name" value="METHYLTRANSFERASE TYPE 11"/>
    <property type="match status" value="1"/>
</dbReference>
<dbReference type="InterPro" id="IPR025714">
    <property type="entry name" value="Methyltranfer_dom"/>
</dbReference>
<keyword evidence="2" id="KW-0489">Methyltransferase</keyword>
<evidence type="ECO:0000259" key="1">
    <source>
        <dbReference type="Pfam" id="PF13847"/>
    </source>
</evidence>
<dbReference type="eggNOG" id="arCOG02702">
    <property type="taxonomic scope" value="Archaea"/>
</dbReference>
<dbReference type="Pfam" id="PF13847">
    <property type="entry name" value="Methyltransf_31"/>
    <property type="match status" value="1"/>
</dbReference>
<protein>
    <submittedName>
        <fullName evidence="2">Type 11 methyltransferase</fullName>
    </submittedName>
</protein>